<dbReference type="Gene3D" id="3.40.720.10">
    <property type="entry name" value="Alkaline Phosphatase, subunit A"/>
    <property type="match status" value="1"/>
</dbReference>
<protein>
    <recommendedName>
        <fullName evidence="3">Sulfatase</fullName>
    </recommendedName>
</protein>
<gene>
    <name evidence="1" type="ORF">Q31a_63730</name>
</gene>
<dbReference type="Pfam" id="PF07394">
    <property type="entry name" value="DUF1501"/>
    <property type="match status" value="1"/>
</dbReference>
<dbReference type="InterPro" id="IPR017850">
    <property type="entry name" value="Alkaline_phosphatase_core_sf"/>
</dbReference>
<accession>A0A518GHC9</accession>
<name>A0A518GHC9_9BACT</name>
<proteinExistence type="predicted"/>
<keyword evidence="2" id="KW-1185">Reference proteome</keyword>
<dbReference type="Proteomes" id="UP000318017">
    <property type="component" value="Chromosome"/>
</dbReference>
<evidence type="ECO:0000313" key="2">
    <source>
        <dbReference type="Proteomes" id="UP000318017"/>
    </source>
</evidence>
<dbReference type="PANTHER" id="PTHR43737">
    <property type="entry name" value="BLL7424 PROTEIN"/>
    <property type="match status" value="1"/>
</dbReference>
<dbReference type="EMBL" id="CP036298">
    <property type="protein sequence ID" value="QDV27980.1"/>
    <property type="molecule type" value="Genomic_DNA"/>
</dbReference>
<dbReference type="RefSeq" id="WP_145086220.1">
    <property type="nucleotide sequence ID" value="NZ_CP036298.1"/>
</dbReference>
<dbReference type="AlphaFoldDB" id="A0A518GHC9"/>
<dbReference type="OrthoDB" id="127333at2"/>
<reference evidence="1 2" key="1">
    <citation type="submission" date="2019-02" db="EMBL/GenBank/DDBJ databases">
        <title>Deep-cultivation of Planctomycetes and their phenomic and genomic characterization uncovers novel biology.</title>
        <authorList>
            <person name="Wiegand S."/>
            <person name="Jogler M."/>
            <person name="Boedeker C."/>
            <person name="Pinto D."/>
            <person name="Vollmers J."/>
            <person name="Rivas-Marin E."/>
            <person name="Kohn T."/>
            <person name="Peeters S.H."/>
            <person name="Heuer A."/>
            <person name="Rast P."/>
            <person name="Oberbeckmann S."/>
            <person name="Bunk B."/>
            <person name="Jeske O."/>
            <person name="Meyerdierks A."/>
            <person name="Storesund J.E."/>
            <person name="Kallscheuer N."/>
            <person name="Luecker S."/>
            <person name="Lage O.M."/>
            <person name="Pohl T."/>
            <person name="Merkel B.J."/>
            <person name="Hornburger P."/>
            <person name="Mueller R.-W."/>
            <person name="Bruemmer F."/>
            <person name="Labrenz M."/>
            <person name="Spormann A.M."/>
            <person name="Op den Camp H."/>
            <person name="Overmann J."/>
            <person name="Amann R."/>
            <person name="Jetten M.S.M."/>
            <person name="Mascher T."/>
            <person name="Medema M.H."/>
            <person name="Devos D.P."/>
            <person name="Kaster A.-K."/>
            <person name="Ovreas L."/>
            <person name="Rohde M."/>
            <person name="Galperin M.Y."/>
            <person name="Jogler C."/>
        </authorList>
    </citation>
    <scope>NUCLEOTIDE SEQUENCE [LARGE SCALE GENOMIC DNA]</scope>
    <source>
        <strain evidence="1 2">Q31a</strain>
    </source>
</reference>
<evidence type="ECO:0000313" key="1">
    <source>
        <dbReference type="EMBL" id="QDV27980.1"/>
    </source>
</evidence>
<sequence length="478" mass="52572">MSVETWRYPCQSQHACTSRRGFLSRWGMGFGTVALAQMLHRGQVASGASSGVIQRLHHPASAKHVIFLYMDGGPSQMDTFDPKPELTRLNGQPFPVKKEPTQFDNAGTTFGSPWPFHQYGESGLWVSDLFPHIARQADKLCVVRSMTSQFSEHTAANYFLHTGLGIAGRPSMGAWTVYGLGTESEDLPGFVVINGGLTPPGGLDNFASGFLPATYQGSTFAPQGDPVANLRPLAGDSNRLAAKRKLLQQLDQAYSLQAGQPDPIESAIENYQLAYKMQQSVPEASDLDAETQATRELYGVDHPNKNTDIFARECLLARRLVERGVRFIELTCPASSGDRWDQHSKLKQGHTDNALAVDQPIAGLLQDLQERGLLDETLVVWAGEFGRTPFAQGSNGRDHNPYAFSIWMAGGGVQGGRVYGETDEFGYKVIDRPVEIHDLHATILHTLGIDHERLTFRFGGRDHRLTDVHGHVLHDILA</sequence>
<dbReference type="PANTHER" id="PTHR43737:SF1">
    <property type="entry name" value="DUF1501 DOMAIN-CONTAINING PROTEIN"/>
    <property type="match status" value="1"/>
</dbReference>
<evidence type="ECO:0008006" key="3">
    <source>
        <dbReference type="Google" id="ProtNLM"/>
    </source>
</evidence>
<dbReference type="InterPro" id="IPR010869">
    <property type="entry name" value="DUF1501"/>
</dbReference>
<organism evidence="1 2">
    <name type="scientific">Aureliella helgolandensis</name>
    <dbReference type="NCBI Taxonomy" id="2527968"/>
    <lineage>
        <taxon>Bacteria</taxon>
        <taxon>Pseudomonadati</taxon>
        <taxon>Planctomycetota</taxon>
        <taxon>Planctomycetia</taxon>
        <taxon>Pirellulales</taxon>
        <taxon>Pirellulaceae</taxon>
        <taxon>Aureliella</taxon>
    </lineage>
</organism>
<dbReference type="KEGG" id="ahel:Q31a_63730"/>
<dbReference type="SUPFAM" id="SSF53649">
    <property type="entry name" value="Alkaline phosphatase-like"/>
    <property type="match status" value="1"/>
</dbReference>